<dbReference type="PROSITE" id="PS50088">
    <property type="entry name" value="ANK_REPEAT"/>
    <property type="match status" value="3"/>
</dbReference>
<keyword evidence="1" id="KW-0677">Repeat</keyword>
<comment type="caution">
    <text evidence="5">The sequence shown here is derived from an EMBL/GenBank/DDBJ whole genome shotgun (WGS) entry which is preliminary data.</text>
</comment>
<dbReference type="PANTHER" id="PTHR24123">
    <property type="entry name" value="ANKYRIN REPEAT-CONTAINING"/>
    <property type="match status" value="1"/>
</dbReference>
<dbReference type="SUPFAM" id="SSF48403">
    <property type="entry name" value="Ankyrin repeat"/>
    <property type="match status" value="2"/>
</dbReference>
<reference evidence="5" key="1">
    <citation type="journal article" date="2021" name="Nat. Commun.">
        <title>Genetic determinants of endophytism in the Arabidopsis root mycobiome.</title>
        <authorList>
            <person name="Mesny F."/>
            <person name="Miyauchi S."/>
            <person name="Thiergart T."/>
            <person name="Pickel B."/>
            <person name="Atanasova L."/>
            <person name="Karlsson M."/>
            <person name="Huettel B."/>
            <person name="Barry K.W."/>
            <person name="Haridas S."/>
            <person name="Chen C."/>
            <person name="Bauer D."/>
            <person name="Andreopoulos W."/>
            <person name="Pangilinan J."/>
            <person name="LaButti K."/>
            <person name="Riley R."/>
            <person name="Lipzen A."/>
            <person name="Clum A."/>
            <person name="Drula E."/>
            <person name="Henrissat B."/>
            <person name="Kohler A."/>
            <person name="Grigoriev I.V."/>
            <person name="Martin F.M."/>
            <person name="Hacquard S."/>
        </authorList>
    </citation>
    <scope>NUCLEOTIDE SEQUENCE</scope>
    <source>
        <strain evidence="5">MPI-CAGE-AT-0147</strain>
    </source>
</reference>
<dbReference type="CDD" id="cd00180">
    <property type="entry name" value="PKc"/>
    <property type="match status" value="1"/>
</dbReference>
<dbReference type="OrthoDB" id="4062651at2759"/>
<dbReference type="SUPFAM" id="SSF56112">
    <property type="entry name" value="Protein kinase-like (PK-like)"/>
    <property type="match status" value="1"/>
</dbReference>
<name>A0A9P9EWD2_9HYPO</name>
<dbReference type="PROSITE" id="PS50297">
    <property type="entry name" value="ANK_REP_REGION"/>
    <property type="match status" value="3"/>
</dbReference>
<dbReference type="InterPro" id="IPR036770">
    <property type="entry name" value="Ankyrin_rpt-contain_sf"/>
</dbReference>
<dbReference type="Pfam" id="PF12796">
    <property type="entry name" value="Ank_2"/>
    <property type="match status" value="2"/>
</dbReference>
<evidence type="ECO:0000313" key="5">
    <source>
        <dbReference type="EMBL" id="KAH7146227.1"/>
    </source>
</evidence>
<feature type="domain" description="Protein kinase" evidence="4">
    <location>
        <begin position="1"/>
        <end position="232"/>
    </location>
</feature>
<dbReference type="InterPro" id="IPR011009">
    <property type="entry name" value="Kinase-like_dom_sf"/>
</dbReference>
<dbReference type="Gene3D" id="1.10.510.10">
    <property type="entry name" value="Transferase(Phosphotransferase) domain 1"/>
    <property type="match status" value="1"/>
</dbReference>
<evidence type="ECO:0000256" key="2">
    <source>
        <dbReference type="ARBA" id="ARBA00023043"/>
    </source>
</evidence>
<dbReference type="SMART" id="SM00248">
    <property type="entry name" value="ANK"/>
    <property type="match status" value="10"/>
</dbReference>
<gene>
    <name evidence="5" type="ORF">EDB81DRAFT_759517</name>
</gene>
<evidence type="ECO:0000256" key="3">
    <source>
        <dbReference type="PROSITE-ProRule" id="PRU00023"/>
    </source>
</evidence>
<dbReference type="InterPro" id="IPR051165">
    <property type="entry name" value="Multifunctional_ANK_Repeat"/>
</dbReference>
<dbReference type="GO" id="GO:0005524">
    <property type="term" value="F:ATP binding"/>
    <property type="evidence" value="ECO:0007669"/>
    <property type="project" value="InterPro"/>
</dbReference>
<proteinExistence type="predicted"/>
<sequence length="1079" mass="119590">MDALVREVQVLTDPRIRDSPEIIDLLQLVWEYEHQVLRSVLVFEFANCGTLTEFIQSGPAQSLSIKLLLCFDVLKGLSVLHEAGVVHGDVKCDNVVVFQGKNGSFSAKLIDFGFSIFLAELEPGTPISQSGTMPFIAPEWIVPIERDGLVYTDYFSCGMLVWQMLSDGKQDSLFSQQPFECPQKEASKEACRREIDENLWVYYNSILDSTLDPIPTQRNIGHVLALFGHEQRCVPNLTTSVATPVPDLEAAASETQSAMAKREFNNALDERRSPQFLDLRQFRTPAPALHIQIVASLERISEREGDERAADASSTLAQCHINGFGTEQSDDDGLDSLSEAGSRGHRIASFILPQIRAAIHPEQDREDVSSSEFFRLVELPRADSYPLNLSDTPDQILQLISENDELRRNLTWRQDSILHWAATFDLDEHLSRFLDAFPDMINAQNVVGETPLICAARHGNINSVMILVGSGADENQISFTGETALHWLVSFPDDIVTGLGHLFYNPLSSVSYALASESTPDVAAAGLGIVLGTPLHRAVALRRKKIVEFLLERKADCFFPGLSMHNVVALEGAGVAGKYQFPDANDMALLPIHIACRAHDNEMIELLLRHGSLQLPTWTGEKGQPRGFFLGFRMDRDDGLGCTNLRSRSLLGYACDPISRFSQMAMHGSRQKQALRRTFELLLSMQGQDLAKVAFTGMSALLAACESDDTELVLHILSLPGSSSILEQSCLGGWGMKPLHVATSHHNIVLVKALLDAGADALAERSSGETAMHMCAGSLSPDEDIARLLLSRAPELASMESYWETPFATAVRNHDFNCASLLLEYGADPNQLFGPHAPTTTLFQVLSQDEELDAVQFLLRLPNISSLVAPRKKWTALHAPFAACFRYDYYGESKPVGRVRIIKELLTKWDSKSDLEAREIKGYTPLHFACLSRDVKATNVILEAMERVGADVNAMGDYFGSPIWKTPLDLVEVGSAVPSEVTARGLVAVDRYNETTNELRRLVVDAGGKSQIATLNDKWSGLSFVERLKATLLINRVTRFFAVLGGRLHVFWLVGFDDVKARLRLWTQSNPDEVYYRRS</sequence>
<dbReference type="GO" id="GO:0004672">
    <property type="term" value="F:protein kinase activity"/>
    <property type="evidence" value="ECO:0007669"/>
    <property type="project" value="InterPro"/>
</dbReference>
<keyword evidence="2 3" id="KW-0040">ANK repeat</keyword>
<evidence type="ECO:0000259" key="4">
    <source>
        <dbReference type="PROSITE" id="PS50011"/>
    </source>
</evidence>
<feature type="repeat" description="ANK" evidence="3">
    <location>
        <begin position="921"/>
        <end position="957"/>
    </location>
</feature>
<organism evidence="5 6">
    <name type="scientific">Dactylonectria macrodidyma</name>
    <dbReference type="NCBI Taxonomy" id="307937"/>
    <lineage>
        <taxon>Eukaryota</taxon>
        <taxon>Fungi</taxon>
        <taxon>Dikarya</taxon>
        <taxon>Ascomycota</taxon>
        <taxon>Pezizomycotina</taxon>
        <taxon>Sordariomycetes</taxon>
        <taxon>Hypocreomycetidae</taxon>
        <taxon>Hypocreales</taxon>
        <taxon>Nectriaceae</taxon>
        <taxon>Dactylonectria</taxon>
    </lineage>
</organism>
<dbReference type="PANTHER" id="PTHR24123:SF33">
    <property type="entry name" value="PROTEIN HOS4"/>
    <property type="match status" value="1"/>
</dbReference>
<feature type="repeat" description="ANK" evidence="3">
    <location>
        <begin position="447"/>
        <end position="479"/>
    </location>
</feature>
<dbReference type="Gene3D" id="1.25.40.20">
    <property type="entry name" value="Ankyrin repeat-containing domain"/>
    <property type="match status" value="2"/>
</dbReference>
<dbReference type="Pfam" id="PF00069">
    <property type="entry name" value="Pkinase"/>
    <property type="match status" value="1"/>
</dbReference>
<dbReference type="InterPro" id="IPR008271">
    <property type="entry name" value="Ser/Thr_kinase_AS"/>
</dbReference>
<dbReference type="EMBL" id="JAGMUV010000008">
    <property type="protein sequence ID" value="KAH7146227.1"/>
    <property type="molecule type" value="Genomic_DNA"/>
</dbReference>
<keyword evidence="6" id="KW-1185">Reference proteome</keyword>
<dbReference type="PROSITE" id="PS50011">
    <property type="entry name" value="PROTEIN_KINASE_DOM"/>
    <property type="match status" value="1"/>
</dbReference>
<dbReference type="InterPro" id="IPR000719">
    <property type="entry name" value="Prot_kinase_dom"/>
</dbReference>
<dbReference type="SMART" id="SM00220">
    <property type="entry name" value="S_TKc"/>
    <property type="match status" value="1"/>
</dbReference>
<accession>A0A9P9EWD2</accession>
<evidence type="ECO:0000256" key="1">
    <source>
        <dbReference type="ARBA" id="ARBA00022737"/>
    </source>
</evidence>
<dbReference type="AlphaFoldDB" id="A0A9P9EWD2"/>
<evidence type="ECO:0000313" key="6">
    <source>
        <dbReference type="Proteomes" id="UP000738349"/>
    </source>
</evidence>
<dbReference type="InterPro" id="IPR002110">
    <property type="entry name" value="Ankyrin_rpt"/>
</dbReference>
<feature type="repeat" description="ANK" evidence="3">
    <location>
        <begin position="734"/>
        <end position="766"/>
    </location>
</feature>
<dbReference type="PROSITE" id="PS00108">
    <property type="entry name" value="PROTEIN_KINASE_ST"/>
    <property type="match status" value="1"/>
</dbReference>
<protein>
    <submittedName>
        <fullName evidence="5">Ankyrin repeat-containing domain protein</fullName>
    </submittedName>
</protein>
<dbReference type="Proteomes" id="UP000738349">
    <property type="component" value="Unassembled WGS sequence"/>
</dbReference>